<accession>A0A0R2RLA7</accession>
<feature type="transmembrane region" description="Helical" evidence="9">
    <location>
        <begin position="119"/>
        <end position="145"/>
    </location>
</feature>
<comment type="similarity">
    <text evidence="8">Belongs to the exbB/tolQ family.</text>
</comment>
<sequence length="215" mass="23195">MGLDVISTLQDLTKVSPFIIAAILFPLVSCLISGLFLSTVIFLRLRRERVAPKDIIDAIRALKAGGNTETLVRLCVRNDSPLARLVNSSLEHSSLPRGENVEALQTLARTEVARLERGIVYLEIFVGASPLLGLVGTVSGLITIFAAVGSENSDPAKISAGIAEALHTTVLGIGTAIVMLFPFTFFSKKIDVLSVELEEYSMLLLKKLYTEEVPA</sequence>
<evidence type="ECO:0000256" key="5">
    <source>
        <dbReference type="ARBA" id="ARBA00022927"/>
    </source>
</evidence>
<proteinExistence type="inferred from homology"/>
<dbReference type="EMBL" id="LIBO01000266">
    <property type="protein sequence ID" value="KRO60746.1"/>
    <property type="molecule type" value="Genomic_DNA"/>
</dbReference>
<evidence type="ECO:0000256" key="1">
    <source>
        <dbReference type="ARBA" id="ARBA00004651"/>
    </source>
</evidence>
<evidence type="ECO:0000256" key="2">
    <source>
        <dbReference type="ARBA" id="ARBA00022448"/>
    </source>
</evidence>
<dbReference type="InterPro" id="IPR050790">
    <property type="entry name" value="ExbB/TolQ_transport"/>
</dbReference>
<evidence type="ECO:0000313" key="12">
    <source>
        <dbReference type="Proteomes" id="UP000051269"/>
    </source>
</evidence>
<feature type="transmembrane region" description="Helical" evidence="9">
    <location>
        <begin position="165"/>
        <end position="186"/>
    </location>
</feature>
<feature type="domain" description="MotA/TolQ/ExbB proton channel" evidence="10">
    <location>
        <begin position="79"/>
        <end position="198"/>
    </location>
</feature>
<evidence type="ECO:0000256" key="4">
    <source>
        <dbReference type="ARBA" id="ARBA00022692"/>
    </source>
</evidence>
<comment type="subcellular location">
    <subcellularLocation>
        <location evidence="1">Cell membrane</location>
        <topology evidence="1">Multi-pass membrane protein</topology>
    </subcellularLocation>
    <subcellularLocation>
        <location evidence="8">Membrane</location>
        <topology evidence="8">Multi-pass membrane protein</topology>
    </subcellularLocation>
</comment>
<keyword evidence="6 9" id="KW-1133">Transmembrane helix</keyword>
<dbReference type="Proteomes" id="UP000051269">
    <property type="component" value="Unassembled WGS sequence"/>
</dbReference>
<evidence type="ECO:0000313" key="11">
    <source>
        <dbReference type="EMBL" id="KRO60746.1"/>
    </source>
</evidence>
<keyword evidence="5 8" id="KW-0653">Protein transport</keyword>
<dbReference type="Pfam" id="PF01618">
    <property type="entry name" value="MotA_ExbB"/>
    <property type="match status" value="1"/>
</dbReference>
<evidence type="ECO:0000259" key="10">
    <source>
        <dbReference type="Pfam" id="PF01618"/>
    </source>
</evidence>
<keyword evidence="7 9" id="KW-0472">Membrane</keyword>
<dbReference type="GO" id="GO:0017038">
    <property type="term" value="P:protein import"/>
    <property type="evidence" value="ECO:0007669"/>
    <property type="project" value="TreeGrafter"/>
</dbReference>
<dbReference type="PANTHER" id="PTHR30625">
    <property type="entry name" value="PROTEIN TOLQ"/>
    <property type="match status" value="1"/>
</dbReference>
<evidence type="ECO:0000256" key="8">
    <source>
        <dbReference type="RuleBase" id="RU004057"/>
    </source>
</evidence>
<name>A0A0R2RLA7_9BACT</name>
<dbReference type="InterPro" id="IPR002898">
    <property type="entry name" value="MotA_ExbB_proton_chnl"/>
</dbReference>
<evidence type="ECO:0000256" key="9">
    <source>
        <dbReference type="SAM" id="Phobius"/>
    </source>
</evidence>
<keyword evidence="2 8" id="KW-0813">Transport</keyword>
<feature type="transmembrane region" description="Helical" evidence="9">
    <location>
        <begin position="18"/>
        <end position="43"/>
    </location>
</feature>
<dbReference type="PANTHER" id="PTHR30625:SF15">
    <property type="entry name" value="BIOPOLYMER TRANSPORT PROTEIN EXBB"/>
    <property type="match status" value="1"/>
</dbReference>
<evidence type="ECO:0000256" key="6">
    <source>
        <dbReference type="ARBA" id="ARBA00022989"/>
    </source>
</evidence>
<comment type="caution">
    <text evidence="11">The sequence shown here is derived from an EMBL/GenBank/DDBJ whole genome shotgun (WGS) entry which is preliminary data.</text>
</comment>
<keyword evidence="3" id="KW-1003">Cell membrane</keyword>
<evidence type="ECO:0000256" key="3">
    <source>
        <dbReference type="ARBA" id="ARBA00022475"/>
    </source>
</evidence>
<reference evidence="11 12" key="1">
    <citation type="submission" date="2015-10" db="EMBL/GenBank/DDBJ databases">
        <title>Metagenome-Assembled Genomes uncover a global brackish microbiome.</title>
        <authorList>
            <person name="Hugerth L.W."/>
            <person name="Larsson J."/>
            <person name="Alneberg J."/>
            <person name="Lindh M.V."/>
            <person name="Legrand C."/>
            <person name="Pinhassi J."/>
            <person name="Andersson A.F."/>
        </authorList>
    </citation>
    <scope>NUCLEOTIDE SEQUENCE [LARGE SCALE GENOMIC DNA]</scope>
    <source>
        <strain evidence="11">BACL18 MAG-120507-bin52</strain>
    </source>
</reference>
<organism evidence="11 12">
    <name type="scientific">Verrucomicrobia subdivision 6 bacterium BACL9 MAG-120507-bin52</name>
    <dbReference type="NCBI Taxonomy" id="1655590"/>
    <lineage>
        <taxon>Bacteria</taxon>
        <taxon>Pseudomonadati</taxon>
        <taxon>Verrucomicrobiota</taxon>
        <taxon>Verrucomicrobiia</taxon>
        <taxon>Verrucomicrobiales</taxon>
        <taxon>Verrucomicrobia subdivision 6</taxon>
    </lineage>
</organism>
<gene>
    <name evidence="11" type="ORF">ABR82_06930</name>
</gene>
<keyword evidence="4 9" id="KW-0812">Transmembrane</keyword>
<dbReference type="GO" id="GO:0005886">
    <property type="term" value="C:plasma membrane"/>
    <property type="evidence" value="ECO:0007669"/>
    <property type="project" value="UniProtKB-SubCell"/>
</dbReference>
<protein>
    <recommendedName>
        <fullName evidence="10">MotA/TolQ/ExbB proton channel domain-containing protein</fullName>
    </recommendedName>
</protein>
<evidence type="ECO:0000256" key="7">
    <source>
        <dbReference type="ARBA" id="ARBA00023136"/>
    </source>
</evidence>
<dbReference type="AlphaFoldDB" id="A0A0R2RLA7"/>